<dbReference type="Proteomes" id="UP000440578">
    <property type="component" value="Unassembled WGS sequence"/>
</dbReference>
<dbReference type="GO" id="GO:0016567">
    <property type="term" value="P:protein ubiquitination"/>
    <property type="evidence" value="ECO:0007669"/>
    <property type="project" value="InterPro"/>
</dbReference>
<protein>
    <submittedName>
        <fullName evidence="1">Uncharacterized protein</fullName>
    </submittedName>
</protein>
<dbReference type="AlphaFoldDB" id="A0A6A4X1V3"/>
<comment type="caution">
    <text evidence="1">The sequence shown here is derived from an EMBL/GenBank/DDBJ whole genome shotgun (WGS) entry which is preliminary data.</text>
</comment>
<dbReference type="InterPro" id="IPR031620">
    <property type="entry name" value="DCAF17"/>
</dbReference>
<keyword evidence="2" id="KW-1185">Reference proteome</keyword>
<dbReference type="GO" id="GO:0080008">
    <property type="term" value="C:Cul4-RING E3 ubiquitin ligase complex"/>
    <property type="evidence" value="ECO:0007669"/>
    <property type="project" value="TreeGrafter"/>
</dbReference>
<dbReference type="OrthoDB" id="6395316at2759"/>
<name>A0A6A4X1V3_AMPAM</name>
<gene>
    <name evidence="1" type="ORF">FJT64_016226</name>
</gene>
<dbReference type="Pfam" id="PF15802">
    <property type="entry name" value="DCAF17"/>
    <property type="match status" value="1"/>
</dbReference>
<reference evidence="1 2" key="1">
    <citation type="submission" date="2019-07" db="EMBL/GenBank/DDBJ databases">
        <title>Draft genome assembly of a fouling barnacle, Amphibalanus amphitrite (Darwin, 1854): The first reference genome for Thecostraca.</title>
        <authorList>
            <person name="Kim W."/>
        </authorList>
    </citation>
    <scope>NUCLEOTIDE SEQUENCE [LARGE SCALE GENOMIC DNA]</scope>
    <source>
        <strain evidence="1">SNU_AA5</strain>
        <tissue evidence="1">Soma without cirri and trophi</tissue>
    </source>
</reference>
<dbReference type="EMBL" id="VIIS01000104">
    <property type="protein sequence ID" value="KAF0313235.1"/>
    <property type="molecule type" value="Genomic_DNA"/>
</dbReference>
<dbReference type="PANTHER" id="PTHR14815">
    <property type="entry name" value="DDB1- AND CUL4-ASSOCIATED FACTOR 17"/>
    <property type="match status" value="1"/>
</dbReference>
<proteinExistence type="predicted"/>
<evidence type="ECO:0000313" key="2">
    <source>
        <dbReference type="Proteomes" id="UP000440578"/>
    </source>
</evidence>
<accession>A0A6A4X1V3</accession>
<organism evidence="1 2">
    <name type="scientific">Amphibalanus amphitrite</name>
    <name type="common">Striped barnacle</name>
    <name type="synonym">Balanus amphitrite</name>
    <dbReference type="NCBI Taxonomy" id="1232801"/>
    <lineage>
        <taxon>Eukaryota</taxon>
        <taxon>Metazoa</taxon>
        <taxon>Ecdysozoa</taxon>
        <taxon>Arthropoda</taxon>
        <taxon>Crustacea</taxon>
        <taxon>Multicrustacea</taxon>
        <taxon>Cirripedia</taxon>
        <taxon>Thoracica</taxon>
        <taxon>Thoracicalcarea</taxon>
        <taxon>Balanomorpha</taxon>
        <taxon>Balanoidea</taxon>
        <taxon>Balanidae</taxon>
        <taxon>Amphibalaninae</taxon>
        <taxon>Amphibalanus</taxon>
    </lineage>
</organism>
<sequence length="550" mass="60135">MSMSGDGAGSAPAARRWAPRTCWVAPPPTPCCLARRELGLGREPYRSACLAVRSACAATGRRQLRRHLARTDAADSEYNIDRVYLHRPAEKRVCGVDTTHVPIVLVAPAFGPLDLPGSFQPFFTELSRKDDRCTALVERPHPYHACRPQAFSVLVRPDGTDLEVVDVVSRRVERRVTLTSATRTGDGSGRPASHPAFKYIHHDLERNELVITSVQTVEALVSVIIFSIQPVQFLVRFQVLRKEFPHADSATVGEGVVMLTSRSRGVVYLYSIDKILVERSPAAGLGDHVIADGRPLVVGGTGDGVPTNGQLTGDAAPVAVFTAHQGYLELGGSPYHLVSRRKAADGFEVTRLSDGARVLTCGPLRPGLSSEAATFVDDGPYLVQHSTAELRVFDLTCGHEVLRVDAGRLSVPEPPVERGPVTTRSGRRVRMRRSAPLVLLASDWWLAWDIEDELELLVVVVVEEVIGDVAVLQRLLLYDRRTWTLSSDTPLHYSMPLNGAGLSQVAVVVDRCLLFVKLRSSAARCVTLVYSLVAHAEPREPRRELAGVRC</sequence>
<evidence type="ECO:0000313" key="1">
    <source>
        <dbReference type="EMBL" id="KAF0313235.1"/>
    </source>
</evidence>
<dbReference type="PANTHER" id="PTHR14815:SF2">
    <property type="entry name" value="DDB1- AND CUL4-ASSOCIATED FACTOR 17"/>
    <property type="match status" value="1"/>
</dbReference>